<protein>
    <submittedName>
        <fullName evidence="2">Uncharacterized protein</fullName>
    </submittedName>
</protein>
<name>A0A8X6XDY3_9ARAC</name>
<comment type="caution">
    <text evidence="2">The sequence shown here is derived from an EMBL/GenBank/DDBJ whole genome shotgun (WGS) entry which is preliminary data.</text>
</comment>
<organism evidence="2 3">
    <name type="scientific">Trichonephila inaurata madagascariensis</name>
    <dbReference type="NCBI Taxonomy" id="2747483"/>
    <lineage>
        <taxon>Eukaryota</taxon>
        <taxon>Metazoa</taxon>
        <taxon>Ecdysozoa</taxon>
        <taxon>Arthropoda</taxon>
        <taxon>Chelicerata</taxon>
        <taxon>Arachnida</taxon>
        <taxon>Araneae</taxon>
        <taxon>Araneomorphae</taxon>
        <taxon>Entelegynae</taxon>
        <taxon>Araneoidea</taxon>
        <taxon>Nephilidae</taxon>
        <taxon>Trichonephila</taxon>
        <taxon>Trichonephila inaurata</taxon>
    </lineage>
</organism>
<dbReference type="AlphaFoldDB" id="A0A8X6XDY3"/>
<feature type="region of interest" description="Disordered" evidence="1">
    <location>
        <begin position="59"/>
        <end position="89"/>
    </location>
</feature>
<proteinExistence type="predicted"/>
<sequence>MNQPISRIQCYLWSLRKPLSQIARGAHKVILPSNSHVGNSTNFFLNNCIGSGSNVKRATTGENPFLPKNLREPSAILENPSNARNQPTE</sequence>
<accession>A0A8X6XDY3</accession>
<feature type="compositionally biased region" description="Polar residues" evidence="1">
    <location>
        <begin position="79"/>
        <end position="89"/>
    </location>
</feature>
<evidence type="ECO:0000313" key="2">
    <source>
        <dbReference type="EMBL" id="GFY51216.1"/>
    </source>
</evidence>
<dbReference type="Proteomes" id="UP000886998">
    <property type="component" value="Unassembled WGS sequence"/>
</dbReference>
<evidence type="ECO:0000256" key="1">
    <source>
        <dbReference type="SAM" id="MobiDB-lite"/>
    </source>
</evidence>
<gene>
    <name evidence="2" type="ORF">TNIN_497791</name>
</gene>
<keyword evidence="3" id="KW-1185">Reference proteome</keyword>
<reference evidence="2" key="1">
    <citation type="submission" date="2020-08" db="EMBL/GenBank/DDBJ databases">
        <title>Multicomponent nature underlies the extraordinary mechanical properties of spider dragline silk.</title>
        <authorList>
            <person name="Kono N."/>
            <person name="Nakamura H."/>
            <person name="Mori M."/>
            <person name="Yoshida Y."/>
            <person name="Ohtoshi R."/>
            <person name="Malay A.D."/>
            <person name="Moran D.A.P."/>
            <person name="Tomita M."/>
            <person name="Numata K."/>
            <person name="Arakawa K."/>
        </authorList>
    </citation>
    <scope>NUCLEOTIDE SEQUENCE</scope>
</reference>
<evidence type="ECO:0000313" key="3">
    <source>
        <dbReference type="Proteomes" id="UP000886998"/>
    </source>
</evidence>
<dbReference type="EMBL" id="BMAV01007943">
    <property type="protein sequence ID" value="GFY51216.1"/>
    <property type="molecule type" value="Genomic_DNA"/>
</dbReference>